<gene>
    <name evidence="2" type="ORF">CAB17_12995</name>
</gene>
<feature type="transmembrane region" description="Helical" evidence="1">
    <location>
        <begin position="40"/>
        <end position="61"/>
    </location>
</feature>
<evidence type="ECO:0000313" key="3">
    <source>
        <dbReference type="Proteomes" id="UP000234343"/>
    </source>
</evidence>
<keyword evidence="1" id="KW-1133">Transmembrane helix</keyword>
<organism evidence="2 3">
    <name type="scientific">Legionella sainthelensi</name>
    <dbReference type="NCBI Taxonomy" id="28087"/>
    <lineage>
        <taxon>Bacteria</taxon>
        <taxon>Pseudomonadati</taxon>
        <taxon>Pseudomonadota</taxon>
        <taxon>Gammaproteobacteria</taxon>
        <taxon>Legionellales</taxon>
        <taxon>Legionellaceae</taxon>
        <taxon>Legionella</taxon>
    </lineage>
</organism>
<dbReference type="EMBL" id="CP025491">
    <property type="protein sequence ID" value="AUH73988.1"/>
    <property type="molecule type" value="Genomic_DNA"/>
</dbReference>
<proteinExistence type="predicted"/>
<keyword evidence="3" id="KW-1185">Reference proteome</keyword>
<accession>A0A2H5FQY4</accession>
<reference evidence="2 3" key="1">
    <citation type="submission" date="2017-12" db="EMBL/GenBank/DDBJ databases">
        <title>Legionella sainthelensi LA01-117, whole genome sequence of a clinical isolate from New Zealand.</title>
        <authorList>
            <person name="Cree S.L."/>
            <person name="Slow S."/>
            <person name="Kennedy M.A."/>
            <person name="Murdoch D.R."/>
            <person name="Biggs P.J."/>
            <person name="Anderson T."/>
        </authorList>
    </citation>
    <scope>NUCLEOTIDE SEQUENCE [LARGE SCALE GENOMIC DNA]</scope>
    <source>
        <strain evidence="2 3">LA01-117</strain>
    </source>
</reference>
<feature type="transmembrane region" description="Helical" evidence="1">
    <location>
        <begin position="12"/>
        <end position="34"/>
    </location>
</feature>
<protein>
    <submittedName>
        <fullName evidence="2">Uncharacterized protein</fullName>
    </submittedName>
</protein>
<dbReference type="KEGG" id="lsh:CAB17_12995"/>
<evidence type="ECO:0000313" key="2">
    <source>
        <dbReference type="EMBL" id="AUH73988.1"/>
    </source>
</evidence>
<dbReference type="Proteomes" id="UP000234343">
    <property type="component" value="Chromosome"/>
</dbReference>
<keyword evidence="1" id="KW-0812">Transmembrane</keyword>
<dbReference type="AlphaFoldDB" id="A0A2H5FQY4"/>
<name>A0A2H5FQY4_9GAMM</name>
<sequence>MQTLIKRILYTFLVLTAATFILTLLGIAYLWFHYSNTPDLPYLGWLISICIGQIIGLFIAFTRKGLKYLPEVHVTKNQEETIIFMEKFIASGSNATILSNRASWLLENENLINTLKNKTQAGIKVEIITNQIMDEKIKLKLPKVDFLSTKSSSISRFTLINGNRSGAEKLAIAKGNYPQHEITIFDNTTGPQMIGMAKDIVKLVKGN</sequence>
<evidence type="ECO:0000256" key="1">
    <source>
        <dbReference type="SAM" id="Phobius"/>
    </source>
</evidence>
<keyword evidence="1" id="KW-0472">Membrane</keyword>